<dbReference type="PROSITE" id="PS50975">
    <property type="entry name" value="ATP_GRASP"/>
    <property type="match status" value="1"/>
</dbReference>
<proteinExistence type="predicted"/>
<accession>A0A918E1B3</accession>
<feature type="domain" description="ATP-grasp" evidence="2">
    <location>
        <begin position="115"/>
        <end position="300"/>
    </location>
</feature>
<sequence>MTTVILDRPSGPLHPYPRWLGDSGGDLALLTGRPPAELGPGDLAGYAEVRSCADYATSTEVERCALDLAHRTRVTSLVAIDSHDLVRAAALRDHLGIPGQTREQAVVLQDLVLARRALERAGVPAPVAGPVQRVADLYWYAHRWGYPLRVRRRRTPGWAETAVLTNEAAVRALTLDGLSHDPDAVPALIAERYLEGPRHRVAAVPDDDGTWMLRRTGWTGVAAARPDAPLPEDLAALVRAALDVLSPRGNAPHLVEAVRGRGGQWLVESVACGLRDTRADEVFGGVHGWSVYAAAARAQAGLPIRRVTGMVA</sequence>
<reference evidence="3" key="1">
    <citation type="journal article" date="2014" name="Int. J. Syst. Evol. Microbiol.">
        <title>Complete genome sequence of Corynebacterium casei LMG S-19264T (=DSM 44701T), isolated from a smear-ripened cheese.</title>
        <authorList>
            <consortium name="US DOE Joint Genome Institute (JGI-PGF)"/>
            <person name="Walter F."/>
            <person name="Albersmeier A."/>
            <person name="Kalinowski J."/>
            <person name="Ruckert C."/>
        </authorList>
    </citation>
    <scope>NUCLEOTIDE SEQUENCE</scope>
    <source>
        <strain evidence="3">CGMCC 4.7201</strain>
    </source>
</reference>
<dbReference type="Proteomes" id="UP000641932">
    <property type="component" value="Unassembled WGS sequence"/>
</dbReference>
<protein>
    <recommendedName>
        <fullName evidence="2">ATP-grasp domain-containing protein</fullName>
    </recommendedName>
</protein>
<keyword evidence="1" id="KW-0067">ATP-binding</keyword>
<name>A0A918E1B3_9ACTN</name>
<evidence type="ECO:0000256" key="1">
    <source>
        <dbReference type="PROSITE-ProRule" id="PRU00409"/>
    </source>
</evidence>
<dbReference type="GO" id="GO:0046872">
    <property type="term" value="F:metal ion binding"/>
    <property type="evidence" value="ECO:0007669"/>
    <property type="project" value="InterPro"/>
</dbReference>
<dbReference type="Gene3D" id="3.40.50.20">
    <property type="match status" value="1"/>
</dbReference>
<evidence type="ECO:0000313" key="3">
    <source>
        <dbReference type="EMBL" id="GGO95818.1"/>
    </source>
</evidence>
<dbReference type="GO" id="GO:0005524">
    <property type="term" value="F:ATP binding"/>
    <property type="evidence" value="ECO:0007669"/>
    <property type="project" value="UniProtKB-UniRule"/>
</dbReference>
<evidence type="ECO:0000259" key="2">
    <source>
        <dbReference type="PROSITE" id="PS50975"/>
    </source>
</evidence>
<comment type="caution">
    <text evidence="3">The sequence shown here is derived from an EMBL/GenBank/DDBJ whole genome shotgun (WGS) entry which is preliminary data.</text>
</comment>
<evidence type="ECO:0000313" key="4">
    <source>
        <dbReference type="Proteomes" id="UP000641932"/>
    </source>
</evidence>
<dbReference type="EMBL" id="BMMS01000027">
    <property type="protein sequence ID" value="GGO95818.1"/>
    <property type="molecule type" value="Genomic_DNA"/>
</dbReference>
<dbReference type="RefSeq" id="WP_189134407.1">
    <property type="nucleotide sequence ID" value="NZ_BMMS01000027.1"/>
</dbReference>
<dbReference type="SUPFAM" id="SSF56059">
    <property type="entry name" value="Glutathione synthetase ATP-binding domain-like"/>
    <property type="match status" value="1"/>
</dbReference>
<reference evidence="3" key="2">
    <citation type="submission" date="2020-09" db="EMBL/GenBank/DDBJ databases">
        <authorList>
            <person name="Sun Q."/>
            <person name="Zhou Y."/>
        </authorList>
    </citation>
    <scope>NUCLEOTIDE SEQUENCE</scope>
    <source>
        <strain evidence="3">CGMCC 4.7201</strain>
    </source>
</reference>
<dbReference type="AlphaFoldDB" id="A0A918E1B3"/>
<keyword evidence="1" id="KW-0547">Nucleotide-binding</keyword>
<keyword evidence="4" id="KW-1185">Reference proteome</keyword>
<dbReference type="InterPro" id="IPR011761">
    <property type="entry name" value="ATP-grasp"/>
</dbReference>
<organism evidence="3 4">
    <name type="scientific">Wenjunlia tyrosinilytica</name>
    <dbReference type="NCBI Taxonomy" id="1544741"/>
    <lineage>
        <taxon>Bacteria</taxon>
        <taxon>Bacillati</taxon>
        <taxon>Actinomycetota</taxon>
        <taxon>Actinomycetes</taxon>
        <taxon>Kitasatosporales</taxon>
        <taxon>Streptomycetaceae</taxon>
        <taxon>Wenjunlia</taxon>
    </lineage>
</organism>
<gene>
    <name evidence="3" type="ORF">GCM10012280_53860</name>
</gene>